<dbReference type="EMBL" id="JABFCR010000036">
    <property type="protein sequence ID" value="NNU34211.1"/>
    <property type="molecule type" value="Genomic_DNA"/>
</dbReference>
<comment type="caution">
    <text evidence="1">The sequence shown here is derived from an EMBL/GenBank/DDBJ whole genome shotgun (WGS) entry which is preliminary data.</text>
</comment>
<evidence type="ECO:0000313" key="2">
    <source>
        <dbReference type="Proteomes" id="UP000566071"/>
    </source>
</evidence>
<accession>A0ABX1W1V5</accession>
<organism evidence="1 2">
    <name type="scientific">Mucilaginibacter humi</name>
    <dbReference type="NCBI Taxonomy" id="2732510"/>
    <lineage>
        <taxon>Bacteria</taxon>
        <taxon>Pseudomonadati</taxon>
        <taxon>Bacteroidota</taxon>
        <taxon>Sphingobacteriia</taxon>
        <taxon>Sphingobacteriales</taxon>
        <taxon>Sphingobacteriaceae</taxon>
        <taxon>Mucilaginibacter</taxon>
    </lineage>
</organism>
<feature type="non-terminal residue" evidence="1">
    <location>
        <position position="1"/>
    </location>
</feature>
<evidence type="ECO:0000313" key="1">
    <source>
        <dbReference type="EMBL" id="NNU34211.1"/>
    </source>
</evidence>
<proteinExistence type="predicted"/>
<name>A0ABX1W1V5_9SPHI</name>
<keyword evidence="2" id="KW-1185">Reference proteome</keyword>
<gene>
    <name evidence="1" type="ORF">HK413_08740</name>
</gene>
<dbReference type="RefSeq" id="WP_175269896.1">
    <property type="nucleotide sequence ID" value="NZ_JABFCR010000036.1"/>
</dbReference>
<dbReference type="Proteomes" id="UP000566071">
    <property type="component" value="Unassembled WGS sequence"/>
</dbReference>
<protein>
    <submittedName>
        <fullName evidence="1">Uncharacterized protein</fullName>
    </submittedName>
</protein>
<sequence length="82" mass="9181">ENLKPSSANFTAGNFRGVSKINTGSSLQLMVIRVHLVCRRVMAFLFFFRGNRATNASTSITAIADPVTLTSTGYLNQWRHYR</sequence>
<reference evidence="1 2" key="1">
    <citation type="submission" date="2020-05" db="EMBL/GenBank/DDBJ databases">
        <authorList>
            <person name="Khan S.A."/>
            <person name="Jeon C.O."/>
            <person name="Chun B.H."/>
        </authorList>
    </citation>
    <scope>NUCLEOTIDE SEQUENCE [LARGE SCALE GENOMIC DNA]</scope>
    <source>
        <strain evidence="1 2">S1162</strain>
    </source>
</reference>